<keyword evidence="3 5" id="KW-1133">Transmembrane helix</keyword>
<feature type="transmembrane region" description="Helical" evidence="5">
    <location>
        <begin position="90"/>
        <end position="112"/>
    </location>
</feature>
<dbReference type="PANTHER" id="PTHR43632">
    <property type="entry name" value="PERMEASE COMPONENT OF TUNGSTATE ABC TRANSPORTER"/>
    <property type="match status" value="1"/>
</dbReference>
<organism evidence="7 8">
    <name type="scientific">Thiomonas arsenitoxydans (strain DSM 22701 / CIP 110005 / 3As)</name>
    <dbReference type="NCBI Taxonomy" id="426114"/>
    <lineage>
        <taxon>Bacteria</taxon>
        <taxon>Pseudomonadati</taxon>
        <taxon>Pseudomonadota</taxon>
        <taxon>Betaproteobacteria</taxon>
        <taxon>Burkholderiales</taxon>
        <taxon>Thiomonas</taxon>
    </lineage>
</organism>
<evidence type="ECO:0000256" key="1">
    <source>
        <dbReference type="ARBA" id="ARBA00004651"/>
    </source>
</evidence>
<keyword evidence="4 5" id="KW-0472">Membrane</keyword>
<evidence type="ECO:0000313" key="8">
    <source>
        <dbReference type="Proteomes" id="UP000664800"/>
    </source>
</evidence>
<dbReference type="CDD" id="cd06261">
    <property type="entry name" value="TM_PBP2"/>
    <property type="match status" value="1"/>
</dbReference>
<feature type="transmembrane region" description="Helical" evidence="5">
    <location>
        <begin position="54"/>
        <end position="78"/>
    </location>
</feature>
<proteinExistence type="predicted"/>
<dbReference type="Gene3D" id="1.10.3720.10">
    <property type="entry name" value="MetI-like"/>
    <property type="match status" value="1"/>
</dbReference>
<dbReference type="SUPFAM" id="SSF161098">
    <property type="entry name" value="MetI-like"/>
    <property type="match status" value="1"/>
</dbReference>
<evidence type="ECO:0000256" key="4">
    <source>
        <dbReference type="ARBA" id="ARBA00023136"/>
    </source>
</evidence>
<comment type="caution">
    <text evidence="7">The sequence shown here is derived from an EMBL/GenBank/DDBJ whole genome shotgun (WGS) entry which is preliminary data.</text>
</comment>
<evidence type="ECO:0000256" key="5">
    <source>
        <dbReference type="SAM" id="Phobius"/>
    </source>
</evidence>
<dbReference type="InterPro" id="IPR035906">
    <property type="entry name" value="MetI-like_sf"/>
</dbReference>
<feature type="transmembrane region" description="Helical" evidence="5">
    <location>
        <begin position="26"/>
        <end position="47"/>
    </location>
</feature>
<feature type="domain" description="ABC transmembrane type-1" evidence="6">
    <location>
        <begin position="20"/>
        <end position="216"/>
    </location>
</feature>
<feature type="transmembrane region" description="Helical" evidence="5">
    <location>
        <begin position="195"/>
        <end position="219"/>
    </location>
</feature>
<comment type="subcellular location">
    <subcellularLocation>
        <location evidence="1">Cell membrane</location>
        <topology evidence="1">Multi-pass membrane protein</topology>
    </subcellularLocation>
</comment>
<evidence type="ECO:0000256" key="2">
    <source>
        <dbReference type="ARBA" id="ARBA00022692"/>
    </source>
</evidence>
<dbReference type="AlphaFoldDB" id="A0A8I1MWB2"/>
<dbReference type="RefSeq" id="WP_276729510.1">
    <property type="nucleotide sequence ID" value="NZ_JAFKMR010000015.1"/>
</dbReference>
<keyword evidence="2 5" id="KW-0812">Transmembrane</keyword>
<evidence type="ECO:0000256" key="3">
    <source>
        <dbReference type="ARBA" id="ARBA00022989"/>
    </source>
</evidence>
<dbReference type="NCBIfam" id="NF038017">
    <property type="entry name" value="ABC_perm1"/>
    <property type="match status" value="1"/>
</dbReference>
<dbReference type="GO" id="GO:0055085">
    <property type="term" value="P:transmembrane transport"/>
    <property type="evidence" value="ECO:0007669"/>
    <property type="project" value="InterPro"/>
</dbReference>
<dbReference type="PROSITE" id="PS50928">
    <property type="entry name" value="ABC_TM1"/>
    <property type="match status" value="1"/>
</dbReference>
<dbReference type="InterPro" id="IPR000515">
    <property type="entry name" value="MetI-like"/>
</dbReference>
<gene>
    <name evidence="7" type="ORF">J0I24_07290</name>
</gene>
<dbReference type="GO" id="GO:0005886">
    <property type="term" value="C:plasma membrane"/>
    <property type="evidence" value="ECO:0007669"/>
    <property type="project" value="UniProtKB-SubCell"/>
</dbReference>
<reference evidence="7" key="1">
    <citation type="submission" date="2021-02" db="EMBL/GenBank/DDBJ databases">
        <title>Thiocyanate and organic carbon inputs drive convergent selection for specific autotrophic Afipia and Thiobacillus strains within complex microbiomes.</title>
        <authorList>
            <person name="Huddy R.J."/>
            <person name="Sachdeva R."/>
            <person name="Kadzinga F."/>
            <person name="Kantor R.S."/>
            <person name="Harrison S.T.L."/>
            <person name="Banfield J.F."/>
        </authorList>
    </citation>
    <scope>NUCLEOTIDE SEQUENCE</scope>
    <source>
        <strain evidence="7">SCN18_13_7_16_R3_B_64_19</strain>
    </source>
</reference>
<accession>A0A8I1MWB2</accession>
<name>A0A8I1MWB2_THIA3</name>
<feature type="transmembrane region" description="Helical" evidence="5">
    <location>
        <begin position="150"/>
        <end position="175"/>
    </location>
</feature>
<sequence length="231" mass="24099">MFSQVWHLLVAGDAATWHIVGVSLRVSGASVLLGLLLGLPLGAWLAVHAFTGRGVVVALLNSLLGLPSVIVGLLVYLLLSRSGPLGELGLLFSVPAMVLAQTILTTPLIAAVTRQIVAESWRLHGDTLRSLRLGALQRVRWLLWDCRHALLVAALAGFGRAVSEVGAVMIAGGNIEGYTRTMTTAIALETSKGDLPLALALGAVLMTLVLGVNAAAALLRQYAAARYGEGA</sequence>
<protein>
    <submittedName>
        <fullName evidence="7">ABC transporter permease</fullName>
    </submittedName>
</protein>
<evidence type="ECO:0000259" key="6">
    <source>
        <dbReference type="PROSITE" id="PS50928"/>
    </source>
</evidence>
<dbReference type="Proteomes" id="UP000664800">
    <property type="component" value="Unassembled WGS sequence"/>
</dbReference>
<dbReference type="EMBL" id="JAFKMR010000015">
    <property type="protein sequence ID" value="MBN8744100.1"/>
    <property type="molecule type" value="Genomic_DNA"/>
</dbReference>
<evidence type="ECO:0000313" key="7">
    <source>
        <dbReference type="EMBL" id="MBN8744100.1"/>
    </source>
</evidence>
<dbReference type="InterPro" id="IPR049783">
    <property type="entry name" value="ABC_perm_TupB-like"/>
</dbReference>
<dbReference type="PANTHER" id="PTHR43632:SF1">
    <property type="entry name" value="PERMEASE COMPONENT OF TUNGSTATE ABC TRANSPORTER"/>
    <property type="match status" value="1"/>
</dbReference>